<feature type="region of interest" description="Disordered" evidence="1">
    <location>
        <begin position="571"/>
        <end position="820"/>
    </location>
</feature>
<feature type="compositionally biased region" description="Low complexity" evidence="1">
    <location>
        <begin position="920"/>
        <end position="943"/>
    </location>
</feature>
<keyword evidence="4" id="KW-1185">Reference proteome</keyword>
<evidence type="ECO:0000259" key="2">
    <source>
        <dbReference type="Pfam" id="PF08550"/>
    </source>
</evidence>
<comment type="caution">
    <text evidence="3">The sequence shown here is derived from an EMBL/GenBank/DDBJ whole genome shotgun (WGS) entry which is preliminary data.</text>
</comment>
<feature type="compositionally biased region" description="Low complexity" evidence="1">
    <location>
        <begin position="463"/>
        <end position="475"/>
    </location>
</feature>
<feature type="compositionally biased region" description="Polar residues" evidence="1">
    <location>
        <begin position="1138"/>
        <end position="1148"/>
    </location>
</feature>
<feature type="region of interest" description="Disordered" evidence="1">
    <location>
        <begin position="851"/>
        <end position="1194"/>
    </location>
</feature>
<proteinExistence type="predicted"/>
<dbReference type="EMBL" id="CAJHJF010001261">
    <property type="protein sequence ID" value="CAD6914082.1"/>
    <property type="molecule type" value="Genomic_DNA"/>
</dbReference>
<feature type="region of interest" description="Disordered" evidence="1">
    <location>
        <begin position="282"/>
        <end position="301"/>
    </location>
</feature>
<dbReference type="PANTHER" id="PTHR28051:SF1">
    <property type="entry name" value="PROTEIN MTL1-RELATED"/>
    <property type="match status" value="1"/>
</dbReference>
<dbReference type="InterPro" id="IPR013860">
    <property type="entry name" value="AreA_GATA"/>
</dbReference>
<dbReference type="PANTHER" id="PTHR28051">
    <property type="entry name" value="PROTEIN MTL1-RELATED"/>
    <property type="match status" value="1"/>
</dbReference>
<dbReference type="Proteomes" id="UP000836404">
    <property type="component" value="Unassembled WGS sequence"/>
</dbReference>
<feature type="region of interest" description="Disordered" evidence="1">
    <location>
        <begin position="1217"/>
        <end position="1337"/>
    </location>
</feature>
<feature type="compositionally biased region" description="Low complexity" evidence="1">
    <location>
        <begin position="610"/>
        <end position="630"/>
    </location>
</feature>
<feature type="compositionally biased region" description="Low complexity" evidence="1">
    <location>
        <begin position="737"/>
        <end position="754"/>
    </location>
</feature>
<dbReference type="GO" id="GO:0042149">
    <property type="term" value="P:cellular response to glucose starvation"/>
    <property type="evidence" value="ECO:0007669"/>
    <property type="project" value="TreeGrafter"/>
</dbReference>
<feature type="compositionally biased region" description="Low complexity" evidence="1">
    <location>
        <begin position="1241"/>
        <end position="1291"/>
    </location>
</feature>
<feature type="compositionally biased region" description="Low complexity" evidence="1">
    <location>
        <begin position="851"/>
        <end position="864"/>
    </location>
</feature>
<feature type="compositionally biased region" description="Low complexity" evidence="1">
    <location>
        <begin position="647"/>
        <end position="660"/>
    </location>
</feature>
<feature type="compositionally biased region" description="Low complexity" evidence="1">
    <location>
        <begin position="1053"/>
        <end position="1068"/>
    </location>
</feature>
<feature type="region of interest" description="Disordered" evidence="1">
    <location>
        <begin position="123"/>
        <end position="185"/>
    </location>
</feature>
<evidence type="ECO:0000256" key="1">
    <source>
        <dbReference type="SAM" id="MobiDB-lite"/>
    </source>
</evidence>
<feature type="compositionally biased region" description="Pro residues" evidence="1">
    <location>
        <begin position="1169"/>
        <end position="1181"/>
    </location>
</feature>
<dbReference type="OrthoDB" id="5563539at2759"/>
<reference evidence="3 4" key="1">
    <citation type="submission" date="2020-10" db="EMBL/GenBank/DDBJ databases">
        <authorList>
            <person name="Sedaghatjoo S."/>
        </authorList>
    </citation>
    <scope>NUCLEOTIDE SEQUENCE [LARGE SCALE GENOMIC DNA]</scope>
    <source>
        <strain evidence="3 4">LLFL</strain>
    </source>
</reference>
<feature type="region of interest" description="Disordered" evidence="1">
    <location>
        <begin position="241"/>
        <end position="271"/>
    </location>
</feature>
<feature type="compositionally biased region" description="Low complexity" evidence="1">
    <location>
        <begin position="691"/>
        <end position="708"/>
    </location>
</feature>
<dbReference type="GO" id="GO:0007039">
    <property type="term" value="P:protein catabolic process in the vacuole"/>
    <property type="evidence" value="ECO:0007669"/>
    <property type="project" value="TreeGrafter"/>
</dbReference>
<name>A0A9N8Q8M9_9BASI</name>
<evidence type="ECO:0000313" key="3">
    <source>
        <dbReference type="EMBL" id="CAD6914082.1"/>
    </source>
</evidence>
<organism evidence="3 4">
    <name type="scientific">Tilletia laevis</name>
    <dbReference type="NCBI Taxonomy" id="157183"/>
    <lineage>
        <taxon>Eukaryota</taxon>
        <taxon>Fungi</taxon>
        <taxon>Dikarya</taxon>
        <taxon>Basidiomycota</taxon>
        <taxon>Ustilaginomycotina</taxon>
        <taxon>Exobasidiomycetes</taxon>
        <taxon>Tilletiales</taxon>
        <taxon>Tilletiaceae</taxon>
        <taxon>Tilletia</taxon>
    </lineage>
</organism>
<feature type="region of interest" description="Disordered" evidence="1">
    <location>
        <begin position="432"/>
        <end position="486"/>
    </location>
</feature>
<gene>
    <name evidence="3" type="ORF">JKILLFL_G2929</name>
</gene>
<feature type="compositionally biased region" description="Basic and acidic residues" evidence="1">
    <location>
        <begin position="869"/>
        <end position="883"/>
    </location>
</feature>
<feature type="compositionally biased region" description="Low complexity" evidence="1">
    <location>
        <begin position="1105"/>
        <end position="1127"/>
    </location>
</feature>
<feature type="compositionally biased region" description="Acidic residues" evidence="1">
    <location>
        <begin position="433"/>
        <end position="457"/>
    </location>
</feature>
<feature type="compositionally biased region" description="Polar residues" evidence="1">
    <location>
        <begin position="133"/>
        <end position="146"/>
    </location>
</feature>
<dbReference type="Pfam" id="PF08550">
    <property type="entry name" value="GATA_AreA"/>
    <property type="match status" value="1"/>
</dbReference>
<feature type="compositionally biased region" description="Low complexity" evidence="1">
    <location>
        <begin position="953"/>
        <end position="963"/>
    </location>
</feature>
<feature type="compositionally biased region" description="Basic and acidic residues" evidence="1">
    <location>
        <begin position="595"/>
        <end position="609"/>
    </location>
</feature>
<sequence length="1387" mass="141509">MMSAPSPYPIITDTTSPLPDDAQINSVLPSICVDYLSHHWDKDEQIWASWKAMTKSKNEITNGVRLENASWRTWAKQRGKLKTISPETLNWLKDSDVTYLYGPLHEKVLAVPPPREATFAERLGLDESDNSHLRSSGKSTPRSNAASPALEKNMSFPSSCTAAPGAGSRTTAAETSSSRMPPAPKSILKHRTISDVLGAKVVRKDVSPSGSAPHARTSPVVQVRSARRGNIFSVQSDTNLAARGAGAKSISPDSNLGDARRRHSGSDAAIQKAKRIDAINEAMSTTPESEDVGPSSFRSESSLGSNYNFMSAGRYERRGLPGGGVHRHISFNHRVEQCIALDDTAELGPKSIRPAVAPNKPPAYSYFVGDSDDDDPDAHFHPGMSEAGFDDDFTANRPRLFAHGAYQDSYDTNRSSYRPGFALEAEQRFLFSDSEEEEDEDEEEEEGEEDDDVDSDSDAFTMGSSSATSAKGSFSETGRKLKMRLANGKPQLLTIAKLAPTLLKTSETYPSPSPAVVDPSGYLLTLPGTQDDSDEELQGGSVGHILEPEDNGSGAGEAAVLNAAGMVTISETELSGSPTPRAFPEPSFLDQQQRSSKDGPDKDDSRDTSTDSSSSGSGSAGTASTGSASRGRSRPLLASEESEDRSPSPADVSSRRSSGSYGTGPGDSDVTIVGVSPYRSGGGTTPRGSFSHAQHPATSASAASSGASIFNHYHHRASDGPSGPLPIRASRHHMLHGPNAGSGPTGASSSSPAGVDAAASASQPGSLTGSYDSSASQSFDGSAVSTIEGSGSGSGNGSNADLSSATMRTPGQSATIPILSCNTSVSGGSYGYGSRAGSDGRHTVAVPIGMSLSSSTSSSSLCSLDYDDGGDRRGRGRTTDRRSGPGSCSSSFDRLSDAAQAAHASGLATGWDVGSRSRSRSGSALGHSSSSSSLQSLASGSTSDRFRNTHDGSLSPCMSSPSPLEGPVGGSGSNPRRSGGRRQGDSRASSKAPPAATRGRSRIASYEQLYTKGSSGISIQIGSASSGSGSSAESSRRNSIQSVPLIPAPAPAPTVAAVPVKVKPDLAVEGGSEDTTPVMMPRRYLGNPPHVGAAEGSKGKVAGDSTSSSARNTGGRGRSGSASGSSGENVPTKEAGSTVFSQRSSAGPSTLAHPRLGSAAISLANSSPAPAPGTPVAPEPPTTSTTSENAARVSVGTSSVLGVKGASGSSVASAHISPALGMVGPSPGSTPTMRAGKRRSGSVSAVSPVTSSSSPAAAAVAAAAGGAIPSHRRSVSSAAATGGAVGTSGRSGAHRRSSSTHASGASASTSNPSSSSFKSRGPLSVPRDGARAGITEGGLILSPDHVYEEEGSLVGRAVEFVNTARDLVSALWGGVSAGGRPSFSGGR</sequence>
<feature type="compositionally biased region" description="Low complexity" evidence="1">
    <location>
        <begin position="1299"/>
        <end position="1319"/>
    </location>
</feature>
<feature type="compositionally biased region" description="Polar residues" evidence="1">
    <location>
        <begin position="760"/>
        <end position="788"/>
    </location>
</feature>
<feature type="region of interest" description="Disordered" evidence="1">
    <location>
        <begin position="506"/>
        <end position="559"/>
    </location>
</feature>
<feature type="compositionally biased region" description="Low complexity" evidence="1">
    <location>
        <begin position="1013"/>
        <end position="1045"/>
    </location>
</feature>
<feature type="compositionally biased region" description="Basic and acidic residues" evidence="1">
    <location>
        <begin position="123"/>
        <end position="132"/>
    </location>
</feature>
<feature type="domain" description="Nitrogen regulatory protein areA GATA-like" evidence="2">
    <location>
        <begin position="49"/>
        <end position="76"/>
    </location>
</feature>
<feature type="compositionally biased region" description="Polar residues" evidence="1">
    <location>
        <begin position="800"/>
        <end position="820"/>
    </location>
</feature>
<evidence type="ECO:0000313" key="4">
    <source>
        <dbReference type="Proteomes" id="UP000836404"/>
    </source>
</evidence>
<dbReference type="GO" id="GO:0005773">
    <property type="term" value="C:vacuole"/>
    <property type="evidence" value="ECO:0007669"/>
    <property type="project" value="GOC"/>
</dbReference>
<feature type="compositionally biased region" description="Low complexity" evidence="1">
    <location>
        <begin position="165"/>
        <end position="179"/>
    </location>
</feature>
<protein>
    <recommendedName>
        <fullName evidence="2">Nitrogen regulatory protein areA GATA-like domain-containing protein</fullName>
    </recommendedName>
</protein>
<dbReference type="InterPro" id="IPR052292">
    <property type="entry name" value="Glucose_repression_reg"/>
</dbReference>
<accession>A0A9N8Q8M9</accession>